<sequence>MPPELPFTLPDPDRYEIRPLQLEHENAVRAILAHSMAFHSPMWTPMYPRDQAELAYALFKAWRPAVRCFLEAGLSFGGFDKHYTSTYADPAPNTVGWDHTNTEASSETLLAQMDFPLSSVALFKDAAHHVPAGAM</sequence>
<keyword evidence="2" id="KW-1185">Reference proteome</keyword>
<dbReference type="AlphaFoldDB" id="A0AAN7C3F4"/>
<proteinExistence type="predicted"/>
<reference evidence="1" key="2">
    <citation type="submission" date="2023-05" db="EMBL/GenBank/DDBJ databases">
        <authorList>
            <consortium name="Lawrence Berkeley National Laboratory"/>
            <person name="Steindorff A."/>
            <person name="Hensen N."/>
            <person name="Bonometti L."/>
            <person name="Westerberg I."/>
            <person name="Brannstrom I.O."/>
            <person name="Guillou S."/>
            <person name="Cros-Aarteil S."/>
            <person name="Calhoun S."/>
            <person name="Haridas S."/>
            <person name="Kuo A."/>
            <person name="Mondo S."/>
            <person name="Pangilinan J."/>
            <person name="Riley R."/>
            <person name="Labutti K."/>
            <person name="Andreopoulos B."/>
            <person name="Lipzen A."/>
            <person name="Chen C."/>
            <person name="Yanf M."/>
            <person name="Daum C."/>
            <person name="Ng V."/>
            <person name="Clum A."/>
            <person name="Ohm R."/>
            <person name="Martin F."/>
            <person name="Silar P."/>
            <person name="Natvig D."/>
            <person name="Lalanne C."/>
            <person name="Gautier V."/>
            <person name="Ament-Velasquez S.L."/>
            <person name="Kruys A."/>
            <person name="Hutchinson M.I."/>
            <person name="Powell A.J."/>
            <person name="Barry K."/>
            <person name="Miller A.N."/>
            <person name="Grigoriev I.V."/>
            <person name="Debuchy R."/>
            <person name="Gladieux P."/>
            <person name="Thoren M.H."/>
            <person name="Johannesson H."/>
        </authorList>
    </citation>
    <scope>NUCLEOTIDE SEQUENCE</scope>
    <source>
        <strain evidence="1">CBS 532.94</strain>
    </source>
</reference>
<evidence type="ECO:0000313" key="1">
    <source>
        <dbReference type="EMBL" id="KAK4233753.1"/>
    </source>
</evidence>
<accession>A0AAN7C3F4</accession>
<evidence type="ECO:0000313" key="2">
    <source>
        <dbReference type="Proteomes" id="UP001303760"/>
    </source>
</evidence>
<dbReference type="Proteomes" id="UP001303760">
    <property type="component" value="Unassembled WGS sequence"/>
</dbReference>
<protein>
    <submittedName>
        <fullName evidence="1">Uncharacterized protein</fullName>
    </submittedName>
</protein>
<gene>
    <name evidence="1" type="ORF">C8A03DRAFT_19220</name>
</gene>
<organism evidence="1 2">
    <name type="scientific">Achaetomium macrosporum</name>
    <dbReference type="NCBI Taxonomy" id="79813"/>
    <lineage>
        <taxon>Eukaryota</taxon>
        <taxon>Fungi</taxon>
        <taxon>Dikarya</taxon>
        <taxon>Ascomycota</taxon>
        <taxon>Pezizomycotina</taxon>
        <taxon>Sordariomycetes</taxon>
        <taxon>Sordariomycetidae</taxon>
        <taxon>Sordariales</taxon>
        <taxon>Chaetomiaceae</taxon>
        <taxon>Achaetomium</taxon>
    </lineage>
</organism>
<dbReference type="EMBL" id="MU860483">
    <property type="protein sequence ID" value="KAK4233753.1"/>
    <property type="molecule type" value="Genomic_DNA"/>
</dbReference>
<reference evidence="1" key="1">
    <citation type="journal article" date="2023" name="Mol. Phylogenet. Evol.">
        <title>Genome-scale phylogeny and comparative genomics of the fungal order Sordariales.</title>
        <authorList>
            <person name="Hensen N."/>
            <person name="Bonometti L."/>
            <person name="Westerberg I."/>
            <person name="Brannstrom I.O."/>
            <person name="Guillou S."/>
            <person name="Cros-Aarteil S."/>
            <person name="Calhoun S."/>
            <person name="Haridas S."/>
            <person name="Kuo A."/>
            <person name="Mondo S."/>
            <person name="Pangilinan J."/>
            <person name="Riley R."/>
            <person name="LaButti K."/>
            <person name="Andreopoulos B."/>
            <person name="Lipzen A."/>
            <person name="Chen C."/>
            <person name="Yan M."/>
            <person name="Daum C."/>
            <person name="Ng V."/>
            <person name="Clum A."/>
            <person name="Steindorff A."/>
            <person name="Ohm R.A."/>
            <person name="Martin F."/>
            <person name="Silar P."/>
            <person name="Natvig D.O."/>
            <person name="Lalanne C."/>
            <person name="Gautier V."/>
            <person name="Ament-Velasquez S.L."/>
            <person name="Kruys A."/>
            <person name="Hutchinson M.I."/>
            <person name="Powell A.J."/>
            <person name="Barry K."/>
            <person name="Miller A.N."/>
            <person name="Grigoriev I.V."/>
            <person name="Debuchy R."/>
            <person name="Gladieux P."/>
            <person name="Hiltunen Thoren M."/>
            <person name="Johannesson H."/>
        </authorList>
    </citation>
    <scope>NUCLEOTIDE SEQUENCE</scope>
    <source>
        <strain evidence="1">CBS 532.94</strain>
    </source>
</reference>
<name>A0AAN7C3F4_9PEZI</name>
<comment type="caution">
    <text evidence="1">The sequence shown here is derived from an EMBL/GenBank/DDBJ whole genome shotgun (WGS) entry which is preliminary data.</text>
</comment>